<dbReference type="GO" id="GO:0003676">
    <property type="term" value="F:nucleic acid binding"/>
    <property type="evidence" value="ECO:0007669"/>
    <property type="project" value="InterPro"/>
</dbReference>
<dbReference type="OrthoDB" id="9809852at2"/>
<dbReference type="Gene3D" id="3.10.310.30">
    <property type="match status" value="1"/>
</dbReference>
<dbReference type="Pfam" id="PF17768">
    <property type="entry name" value="RecJ_OB"/>
    <property type="match status" value="1"/>
</dbReference>
<dbReference type="GO" id="GO:0006281">
    <property type="term" value="P:DNA repair"/>
    <property type="evidence" value="ECO:0007669"/>
    <property type="project" value="InterPro"/>
</dbReference>
<dbReference type="InterPro" id="IPR041122">
    <property type="entry name" value="RecJ_OB"/>
</dbReference>
<dbReference type="Proteomes" id="UP000182635">
    <property type="component" value="Unassembled WGS sequence"/>
</dbReference>
<dbReference type="InterPro" id="IPR018779">
    <property type="entry name" value="RecJ_C"/>
</dbReference>
<comment type="similarity">
    <text evidence="1">Belongs to the RecJ family.</text>
</comment>
<evidence type="ECO:0000256" key="5">
    <source>
        <dbReference type="ARBA" id="ARBA00022839"/>
    </source>
</evidence>
<name>A0A1I2PMP1_9LACO</name>
<dbReference type="InterPro" id="IPR003156">
    <property type="entry name" value="DHHA1_dom"/>
</dbReference>
<keyword evidence="3" id="KW-0540">Nuclease</keyword>
<evidence type="ECO:0000259" key="6">
    <source>
        <dbReference type="Pfam" id="PF01368"/>
    </source>
</evidence>
<dbReference type="RefSeq" id="WP_046922804.1">
    <property type="nucleotide sequence ID" value="NZ_AYYL01000001.1"/>
</dbReference>
<evidence type="ECO:0000256" key="3">
    <source>
        <dbReference type="ARBA" id="ARBA00022722"/>
    </source>
</evidence>
<gene>
    <name evidence="10" type="ORF">SAMN02910432_00082</name>
</gene>
<evidence type="ECO:0000256" key="2">
    <source>
        <dbReference type="ARBA" id="ARBA00019841"/>
    </source>
</evidence>
<keyword evidence="4" id="KW-0378">Hydrolase</keyword>
<dbReference type="NCBIfam" id="TIGR00644">
    <property type="entry name" value="recJ"/>
    <property type="match status" value="1"/>
</dbReference>
<dbReference type="PANTHER" id="PTHR30255">
    <property type="entry name" value="SINGLE-STRANDED-DNA-SPECIFIC EXONUCLEASE RECJ"/>
    <property type="match status" value="1"/>
</dbReference>
<reference evidence="11" key="1">
    <citation type="submission" date="2016-10" db="EMBL/GenBank/DDBJ databases">
        <authorList>
            <person name="Varghese N."/>
            <person name="Submissions S."/>
        </authorList>
    </citation>
    <scope>NUCLEOTIDE SEQUENCE [LARGE SCALE GENOMIC DNA]</scope>
    <source>
        <strain evidence="11">DSM 20403</strain>
    </source>
</reference>
<accession>A0A1I2PMP1</accession>
<dbReference type="InterPro" id="IPR038763">
    <property type="entry name" value="DHH_sf"/>
</dbReference>
<dbReference type="InterPro" id="IPR051673">
    <property type="entry name" value="SSDNA_exonuclease_RecJ"/>
</dbReference>
<dbReference type="InterPro" id="IPR004610">
    <property type="entry name" value="RecJ"/>
</dbReference>
<dbReference type="PANTHER" id="PTHR30255:SF2">
    <property type="entry name" value="SINGLE-STRANDED-DNA-SPECIFIC EXONUCLEASE RECJ"/>
    <property type="match status" value="1"/>
</dbReference>
<organism evidence="10 11">
    <name type="scientific">Ligilactobacillus ruminis DSM 20403 = NBRC 102161</name>
    <dbReference type="NCBI Taxonomy" id="1423798"/>
    <lineage>
        <taxon>Bacteria</taxon>
        <taxon>Bacillati</taxon>
        <taxon>Bacillota</taxon>
        <taxon>Bacilli</taxon>
        <taxon>Lactobacillales</taxon>
        <taxon>Lactobacillaceae</taxon>
        <taxon>Ligilactobacillus</taxon>
    </lineage>
</organism>
<sequence>MIDSRYEWKKGPQTDQDQTKKLAEALNLSELVAEILINRGYDTKEKAENFLKPGPENLYDPYLMHDMKKGTDRIRTAIVEGQKITVYGDYDADGLTSTSIMYEALTQLGAECDYYIPNRFDDGYGPNKDVYKRLIDNGTQLIVTVDNGVAGHEAIEFAKEQGVDVVITDHHELPQELPDAYAIIHPKIPNDDGDYPFEGLSGAGVAFKAATVLLEEIPQEALDLCAIGTVADLVPLVDENRVLVKYGLEALRSTERIGLLALYEECGLKQDEVDEETIGFSIAPNLNALGRISDATVGVELLTTMDEQRASEIAKNVLQQNMERQNLVKDITDQAQDLLNEESKNHLVNLVWGEKWHEGVLGIVASRLVESTGKPTIVLGVNRDSGLAKGSGRSVEAFNLFDALDGHRDFLEKFGGHHMACGLTVSADELPKLQEILDQEAKKQNLESAAKQVKILDGDIDLSEINPEMIQELSVIGPFGTNNPKPVFSYRGYVVEDAKPMGNGNHLRLNLLNEERTVKVAAVCFGVGNKIAELLANPEAIKFIGSLSINVWQNQRYPQIMIEDLKKTGISVELLRTNRLKQSMFADNMTYVFFTKELYGKAKPYLSKGAKSVLVCRNMDDVSADKVAFVDCPINYAQLMHGIRHVKAKSVRAIFYQNDNVYIDGIPSREVFAQVYRKIRNLDNYPITKNLDRISAYFKIKKSDLIFILKVFFDAGFVKIENGSLSGMKQIKHHNLEDTKTYQARKKRMEVERLLIAGSEADVKAWLLQNMQ</sequence>
<dbReference type="Pfam" id="PF02272">
    <property type="entry name" value="DHHA1"/>
    <property type="match status" value="1"/>
</dbReference>
<feature type="domain" description="DHHA1" evidence="7">
    <location>
        <begin position="350"/>
        <end position="442"/>
    </location>
</feature>
<evidence type="ECO:0000313" key="11">
    <source>
        <dbReference type="Proteomes" id="UP000182635"/>
    </source>
</evidence>
<evidence type="ECO:0000259" key="8">
    <source>
        <dbReference type="Pfam" id="PF10141"/>
    </source>
</evidence>
<feature type="domain" description="DDH" evidence="6">
    <location>
        <begin position="83"/>
        <end position="229"/>
    </location>
</feature>
<feature type="domain" description="RecJ OB" evidence="9">
    <location>
        <begin position="456"/>
        <end position="564"/>
    </location>
</feature>
<dbReference type="Gene3D" id="3.90.1640.30">
    <property type="match status" value="1"/>
</dbReference>
<evidence type="ECO:0000259" key="7">
    <source>
        <dbReference type="Pfam" id="PF02272"/>
    </source>
</evidence>
<dbReference type="GO" id="GO:0006310">
    <property type="term" value="P:DNA recombination"/>
    <property type="evidence" value="ECO:0007669"/>
    <property type="project" value="InterPro"/>
</dbReference>
<keyword evidence="5 10" id="KW-0269">Exonuclease</keyword>
<dbReference type="GO" id="GO:0008409">
    <property type="term" value="F:5'-3' exonuclease activity"/>
    <property type="evidence" value="ECO:0007669"/>
    <property type="project" value="InterPro"/>
</dbReference>
<evidence type="ECO:0000256" key="4">
    <source>
        <dbReference type="ARBA" id="ARBA00022801"/>
    </source>
</evidence>
<dbReference type="EMBL" id="FOPI01000003">
    <property type="protein sequence ID" value="SFG14681.1"/>
    <property type="molecule type" value="Genomic_DNA"/>
</dbReference>
<dbReference type="Pfam" id="PF10141">
    <property type="entry name" value="ssDNA-exonuc_C"/>
    <property type="match status" value="1"/>
</dbReference>
<evidence type="ECO:0000259" key="9">
    <source>
        <dbReference type="Pfam" id="PF17768"/>
    </source>
</evidence>
<dbReference type="Pfam" id="PF01368">
    <property type="entry name" value="DHH"/>
    <property type="match status" value="1"/>
</dbReference>
<dbReference type="AlphaFoldDB" id="A0A1I2PMP1"/>
<evidence type="ECO:0000256" key="1">
    <source>
        <dbReference type="ARBA" id="ARBA00005915"/>
    </source>
</evidence>
<dbReference type="SUPFAM" id="SSF64182">
    <property type="entry name" value="DHH phosphoesterases"/>
    <property type="match status" value="1"/>
</dbReference>
<feature type="domain" description="Single-stranded-DNA-specific exonuclease RecJ C-terminal" evidence="8">
    <location>
        <begin position="576"/>
        <end position="767"/>
    </location>
</feature>
<evidence type="ECO:0000313" key="10">
    <source>
        <dbReference type="EMBL" id="SFG14681.1"/>
    </source>
</evidence>
<protein>
    <recommendedName>
        <fullName evidence="2">Single-stranded-DNA-specific exonuclease RecJ</fullName>
    </recommendedName>
</protein>
<proteinExistence type="inferred from homology"/>
<dbReference type="InterPro" id="IPR001667">
    <property type="entry name" value="DDH_dom"/>
</dbReference>